<gene>
    <name evidence="15" type="ORF">ATK36_5380</name>
</gene>
<sequence>MTVGSFEDFVAVATGGKMSPYRYQVRLADEGFPDVLRVPTGTGKTLAAVLPWMYRRQVHPDTTPRWLVFVVPQRVLVEQTLGKVREWVERVELPISVHVLMGGEDSETWEWMSGPVRDRVFVGTQDMVLSRLLMRGFGEARSSWPRSFGLLHAGVQFVFDEVQLMGPGLPTSLQLQGLRDSFGAALPCRSMWMSATLDPQRLRTPDFTRELSVVELGDDDSDEGLRKLLDARKTVAEVRLGDPDGRRYPRELAKRVLAEHRAGTRTLVVVNTVDRAAAMFAELRGAAPAARLVLLHARFRPGDREHHVEAALAEPGGAGTIVVSTQVLEAGVDVTSETLVTEAAPWSSLVQRAGRCNRDGKASEARLLWVVPPRSRDMYLPYDSGDVDATVDQLRSLEGHGLTGPQLAAQDVLERDQLHPVLRRRDLIDLFDTAPDLSGNDIDVSPFIRDTIDRTVPVAWRDLSGDGWTAMPAPRREELCPAPVGAVKRVVSAGTSVVLDQRDGDWRIAREDDVRPTALLVLDAARGGYTSQTGFDPRSTSPVDPVEPAEDRQRSGPDGLDRDPESGGRAWTGLAEHLADTEHAARVLLDGLNPDLGQDLREAIALGARYHDLGKAHPTFIASLDKANPDTPPPATATVWAKSPSRTPLRHDPRHFRHELVSALLLLDPDTGLLDGVAERDLVVYLALAHHGKARLTVRAVEDEPRDTVLGVREGSVTAATDLPGTRLEERTLSLAATHLGVGSLTDRALRLRDRKDLGPFRLAFCEALVRAADGRASDKDGV</sequence>
<feature type="compositionally biased region" description="Basic and acidic residues" evidence="11">
    <location>
        <begin position="549"/>
        <end position="566"/>
    </location>
</feature>
<dbReference type="GO" id="GO:0046872">
    <property type="term" value="F:metal ion binding"/>
    <property type="evidence" value="ECO:0007669"/>
    <property type="project" value="UniProtKB-KW"/>
</dbReference>
<dbReference type="GO" id="GO:0051607">
    <property type="term" value="P:defense response to virus"/>
    <property type="evidence" value="ECO:0007669"/>
    <property type="project" value="UniProtKB-KW"/>
</dbReference>
<evidence type="ECO:0000256" key="3">
    <source>
        <dbReference type="ARBA" id="ARBA00022722"/>
    </source>
</evidence>
<dbReference type="Pfam" id="PF22590">
    <property type="entry name" value="Cas3-like_C_2"/>
    <property type="match status" value="1"/>
</dbReference>
<dbReference type="GO" id="GO:0003676">
    <property type="term" value="F:nucleic acid binding"/>
    <property type="evidence" value="ECO:0007669"/>
    <property type="project" value="InterPro"/>
</dbReference>
<evidence type="ECO:0000259" key="12">
    <source>
        <dbReference type="PROSITE" id="PS51192"/>
    </source>
</evidence>
<comment type="similarity">
    <text evidence="10">Belongs to the DEAD box helicase family.</text>
</comment>
<keyword evidence="8" id="KW-0067">ATP-binding</keyword>
<dbReference type="InterPro" id="IPR014001">
    <property type="entry name" value="Helicase_ATP-bd"/>
</dbReference>
<dbReference type="PANTHER" id="PTHR47959">
    <property type="entry name" value="ATP-DEPENDENT RNA HELICASE RHLE-RELATED"/>
    <property type="match status" value="1"/>
</dbReference>
<evidence type="ECO:0000313" key="16">
    <source>
        <dbReference type="Proteomes" id="UP000243542"/>
    </source>
</evidence>
<dbReference type="InterPro" id="IPR027417">
    <property type="entry name" value="P-loop_NTPase"/>
</dbReference>
<dbReference type="Pfam" id="PF00270">
    <property type="entry name" value="DEAD"/>
    <property type="match status" value="1"/>
</dbReference>
<dbReference type="Gene3D" id="3.40.50.300">
    <property type="entry name" value="P-loop containing nucleotide triphosphate hydrolases"/>
    <property type="match status" value="2"/>
</dbReference>
<evidence type="ECO:0000256" key="4">
    <source>
        <dbReference type="ARBA" id="ARBA00022723"/>
    </source>
</evidence>
<dbReference type="GO" id="GO:0003724">
    <property type="term" value="F:RNA helicase activity"/>
    <property type="evidence" value="ECO:0007669"/>
    <property type="project" value="TreeGrafter"/>
</dbReference>
<dbReference type="InterPro" id="IPR050079">
    <property type="entry name" value="DEAD_box_RNA_helicase"/>
</dbReference>
<comment type="similarity">
    <text evidence="1">In the N-terminal section; belongs to the CRISPR-associated nuclease Cas3-HD family.</text>
</comment>
<evidence type="ECO:0000256" key="10">
    <source>
        <dbReference type="ARBA" id="ARBA00038437"/>
    </source>
</evidence>
<evidence type="ECO:0000256" key="7">
    <source>
        <dbReference type="ARBA" id="ARBA00022806"/>
    </source>
</evidence>
<dbReference type="NCBIfam" id="TIGR01587">
    <property type="entry name" value="cas3_core"/>
    <property type="match status" value="1"/>
</dbReference>
<dbReference type="InterPro" id="IPR006483">
    <property type="entry name" value="CRISPR-assoc_Cas3_HD"/>
</dbReference>
<dbReference type="Gene3D" id="1.10.3210.30">
    <property type="match status" value="1"/>
</dbReference>
<evidence type="ECO:0000256" key="11">
    <source>
        <dbReference type="SAM" id="MobiDB-lite"/>
    </source>
</evidence>
<dbReference type="InterPro" id="IPR011545">
    <property type="entry name" value="DEAD/DEAH_box_helicase_dom"/>
</dbReference>
<dbReference type="Proteomes" id="UP000243542">
    <property type="component" value="Unassembled WGS sequence"/>
</dbReference>
<dbReference type="PROSITE" id="PS51192">
    <property type="entry name" value="HELICASE_ATP_BIND_1"/>
    <property type="match status" value="1"/>
</dbReference>
<dbReference type="SMART" id="SM00490">
    <property type="entry name" value="HELICc"/>
    <property type="match status" value="1"/>
</dbReference>
<dbReference type="InterPro" id="IPR001650">
    <property type="entry name" value="Helicase_C-like"/>
</dbReference>
<feature type="region of interest" description="Disordered" evidence="11">
    <location>
        <begin position="628"/>
        <end position="652"/>
    </location>
</feature>
<evidence type="ECO:0000259" key="13">
    <source>
        <dbReference type="PROSITE" id="PS51194"/>
    </source>
</evidence>
<dbReference type="GO" id="GO:0016787">
    <property type="term" value="F:hydrolase activity"/>
    <property type="evidence" value="ECO:0007669"/>
    <property type="project" value="UniProtKB-KW"/>
</dbReference>
<accession>A0A2A9FFM0</accession>
<proteinExistence type="inferred from homology"/>
<dbReference type="Pfam" id="PF18019">
    <property type="entry name" value="Cas3_HD"/>
    <property type="match status" value="1"/>
</dbReference>
<keyword evidence="4" id="KW-0479">Metal-binding</keyword>
<dbReference type="InterPro" id="IPR006474">
    <property type="entry name" value="Helicase_Cas3_CRISPR-ass_core"/>
</dbReference>
<evidence type="ECO:0000259" key="14">
    <source>
        <dbReference type="PROSITE" id="PS51643"/>
    </source>
</evidence>
<dbReference type="GO" id="GO:0005524">
    <property type="term" value="F:ATP binding"/>
    <property type="evidence" value="ECO:0007669"/>
    <property type="project" value="UniProtKB-KW"/>
</dbReference>
<keyword evidence="3" id="KW-0540">Nuclease</keyword>
<evidence type="ECO:0000256" key="5">
    <source>
        <dbReference type="ARBA" id="ARBA00022741"/>
    </source>
</evidence>
<dbReference type="InterPro" id="IPR054712">
    <property type="entry name" value="Cas3-like_dom"/>
</dbReference>
<dbReference type="NCBIfam" id="TIGR01596">
    <property type="entry name" value="cas3_HD"/>
    <property type="match status" value="1"/>
</dbReference>
<comment type="caution">
    <text evidence="15">The sequence shown here is derived from an EMBL/GenBank/DDBJ whole genome shotgun (WGS) entry which is preliminary data.</text>
</comment>
<keyword evidence="7" id="KW-0347">Helicase</keyword>
<feature type="domain" description="HD Cas3-type" evidence="14">
    <location>
        <begin position="567"/>
        <end position="777"/>
    </location>
</feature>
<evidence type="ECO:0000256" key="1">
    <source>
        <dbReference type="ARBA" id="ARBA00006847"/>
    </source>
</evidence>
<protein>
    <submittedName>
        <fullName evidence="15">CRISPR-associated Cas3 family helicase</fullName>
    </submittedName>
</protein>
<dbReference type="AlphaFoldDB" id="A0A2A9FFM0"/>
<keyword evidence="6" id="KW-0378">Hydrolase</keyword>
<feature type="compositionally biased region" description="Polar residues" evidence="11">
    <location>
        <begin position="530"/>
        <end position="542"/>
    </location>
</feature>
<evidence type="ECO:0000256" key="6">
    <source>
        <dbReference type="ARBA" id="ARBA00022801"/>
    </source>
</evidence>
<evidence type="ECO:0000313" key="15">
    <source>
        <dbReference type="EMBL" id="PFG50174.1"/>
    </source>
</evidence>
<keyword evidence="9" id="KW-0051">Antiviral defense</keyword>
<feature type="domain" description="Helicase ATP-binding" evidence="12">
    <location>
        <begin position="25"/>
        <end position="215"/>
    </location>
</feature>
<organism evidence="15 16">
    <name type="scientific">Amycolatopsis sulphurea</name>
    <dbReference type="NCBI Taxonomy" id="76022"/>
    <lineage>
        <taxon>Bacteria</taxon>
        <taxon>Bacillati</taxon>
        <taxon>Actinomycetota</taxon>
        <taxon>Actinomycetes</taxon>
        <taxon>Pseudonocardiales</taxon>
        <taxon>Pseudonocardiaceae</taxon>
        <taxon>Amycolatopsis</taxon>
    </lineage>
</organism>
<dbReference type="GO" id="GO:0005829">
    <property type="term" value="C:cytosol"/>
    <property type="evidence" value="ECO:0007669"/>
    <property type="project" value="TreeGrafter"/>
</dbReference>
<dbReference type="PANTHER" id="PTHR47959:SF16">
    <property type="entry name" value="CRISPR-ASSOCIATED NUCLEASE_HELICASE CAS3-RELATED"/>
    <property type="match status" value="1"/>
</dbReference>
<evidence type="ECO:0000256" key="8">
    <source>
        <dbReference type="ARBA" id="ARBA00022840"/>
    </source>
</evidence>
<evidence type="ECO:0000256" key="9">
    <source>
        <dbReference type="ARBA" id="ARBA00023118"/>
    </source>
</evidence>
<keyword evidence="5" id="KW-0547">Nucleotide-binding</keyword>
<dbReference type="InterPro" id="IPR038257">
    <property type="entry name" value="CRISPR-assoc_Cas3_HD_sf"/>
</dbReference>
<dbReference type="PROSITE" id="PS51194">
    <property type="entry name" value="HELICASE_CTER"/>
    <property type="match status" value="1"/>
</dbReference>
<dbReference type="EMBL" id="PDJK01000002">
    <property type="protein sequence ID" value="PFG50174.1"/>
    <property type="molecule type" value="Genomic_DNA"/>
</dbReference>
<dbReference type="GO" id="GO:0004518">
    <property type="term" value="F:nuclease activity"/>
    <property type="evidence" value="ECO:0007669"/>
    <property type="project" value="UniProtKB-KW"/>
</dbReference>
<evidence type="ECO:0000256" key="2">
    <source>
        <dbReference type="ARBA" id="ARBA00009046"/>
    </source>
</evidence>
<dbReference type="PROSITE" id="PS51643">
    <property type="entry name" value="HD_CAS3"/>
    <property type="match status" value="1"/>
</dbReference>
<dbReference type="SMART" id="SM00487">
    <property type="entry name" value="DEXDc"/>
    <property type="match status" value="1"/>
</dbReference>
<feature type="region of interest" description="Disordered" evidence="11">
    <location>
        <begin position="530"/>
        <end position="570"/>
    </location>
</feature>
<feature type="domain" description="Helicase C-terminal" evidence="13">
    <location>
        <begin position="252"/>
        <end position="398"/>
    </location>
</feature>
<dbReference type="RefSeq" id="WP_211291959.1">
    <property type="nucleotide sequence ID" value="NZ_JBIAKZ010000012.1"/>
</dbReference>
<keyword evidence="16" id="KW-1185">Reference proteome</keyword>
<dbReference type="SUPFAM" id="SSF52540">
    <property type="entry name" value="P-loop containing nucleoside triphosphate hydrolases"/>
    <property type="match status" value="1"/>
</dbReference>
<name>A0A2A9FFM0_9PSEU</name>
<reference evidence="15 16" key="1">
    <citation type="submission" date="2017-10" db="EMBL/GenBank/DDBJ databases">
        <title>Sequencing the genomes of 1000 actinobacteria strains.</title>
        <authorList>
            <person name="Klenk H.-P."/>
        </authorList>
    </citation>
    <scope>NUCLEOTIDE SEQUENCE [LARGE SCALE GENOMIC DNA]</scope>
    <source>
        <strain evidence="15 16">DSM 46092</strain>
    </source>
</reference>
<comment type="similarity">
    <text evidence="2">In the central section; belongs to the CRISPR-associated helicase Cas3 family.</text>
</comment>